<dbReference type="GO" id="GO:0006265">
    <property type="term" value="P:DNA topological change"/>
    <property type="evidence" value="ECO:0007669"/>
    <property type="project" value="InterPro"/>
</dbReference>
<reference evidence="10 11" key="1">
    <citation type="journal article" date="2013" name="Mar. Genomics">
        <title>Expression of sulfatases in Rhodopirellula baltica and the diversity of sulfatases in the genus Rhodopirellula.</title>
        <authorList>
            <person name="Wegner C.E."/>
            <person name="Richter-Heitmann T."/>
            <person name="Klindworth A."/>
            <person name="Klockow C."/>
            <person name="Richter M."/>
            <person name="Achstetter T."/>
            <person name="Glockner F.O."/>
            <person name="Harder J."/>
        </authorList>
    </citation>
    <scope>NUCLEOTIDE SEQUENCE [LARGE SCALE GENOMIC DNA]</scope>
    <source>
        <strain evidence="10 11">SM41</strain>
    </source>
</reference>
<keyword evidence="11" id="KW-1185">Reference proteome</keyword>
<evidence type="ECO:0000256" key="1">
    <source>
        <dbReference type="ARBA" id="ARBA00000185"/>
    </source>
</evidence>
<comment type="caution">
    <text evidence="10">The sequence shown here is derived from an EMBL/GenBank/DDBJ whole genome shotgun (WGS) entry which is preliminary data.</text>
</comment>
<keyword evidence="7" id="KW-0238">DNA-binding</keyword>
<accession>M5UBZ5</accession>
<dbReference type="GO" id="GO:0003677">
    <property type="term" value="F:DNA binding"/>
    <property type="evidence" value="ECO:0007669"/>
    <property type="project" value="UniProtKB-KW"/>
</dbReference>
<dbReference type="GO" id="GO:0003918">
    <property type="term" value="F:DNA topoisomerase type II (double strand cut, ATP-hydrolyzing) activity"/>
    <property type="evidence" value="ECO:0007669"/>
    <property type="project" value="UniProtKB-EC"/>
</dbReference>
<dbReference type="PANTHER" id="PTHR45866">
    <property type="entry name" value="DNA GYRASE/TOPOISOMERASE SUBUNIT B"/>
    <property type="match status" value="1"/>
</dbReference>
<dbReference type="InterPro" id="IPR013760">
    <property type="entry name" value="Topo_IIA-like_dom_sf"/>
</dbReference>
<keyword evidence="8" id="KW-0413">Isomerase</keyword>
<evidence type="ECO:0000313" key="11">
    <source>
        <dbReference type="Proteomes" id="UP000011885"/>
    </source>
</evidence>
<keyword evidence="6" id="KW-0799">Topoisomerase</keyword>
<evidence type="ECO:0000256" key="2">
    <source>
        <dbReference type="ARBA" id="ARBA00010708"/>
    </source>
</evidence>
<dbReference type="InterPro" id="IPR013759">
    <property type="entry name" value="Topo_IIA_B_C"/>
</dbReference>
<dbReference type="Gene3D" id="3.40.50.670">
    <property type="match status" value="1"/>
</dbReference>
<protein>
    <recommendedName>
        <fullName evidence="3">DNA topoisomerase (ATP-hydrolyzing)</fullName>
        <ecNumber evidence="3">5.6.2.2</ecNumber>
    </recommendedName>
</protein>
<gene>
    <name evidence="10" type="ORF">RSSM_03188</name>
</gene>
<evidence type="ECO:0000256" key="7">
    <source>
        <dbReference type="ARBA" id="ARBA00023125"/>
    </source>
</evidence>
<dbReference type="EMBL" id="ANOH01000218">
    <property type="protein sequence ID" value="EMI55376.1"/>
    <property type="molecule type" value="Genomic_DNA"/>
</dbReference>
<comment type="catalytic activity">
    <reaction evidence="1">
        <text>ATP-dependent breakage, passage and rejoining of double-stranded DNA.</text>
        <dbReference type="EC" id="5.6.2.2"/>
    </reaction>
</comment>
<dbReference type="InterPro" id="IPR006171">
    <property type="entry name" value="TOPRIM_dom"/>
</dbReference>
<evidence type="ECO:0000256" key="8">
    <source>
        <dbReference type="ARBA" id="ARBA00023235"/>
    </source>
</evidence>
<dbReference type="Pfam" id="PF01751">
    <property type="entry name" value="Toprim"/>
    <property type="match status" value="1"/>
</dbReference>
<evidence type="ECO:0000256" key="4">
    <source>
        <dbReference type="ARBA" id="ARBA00022741"/>
    </source>
</evidence>
<name>M5UBZ5_9BACT</name>
<evidence type="ECO:0000256" key="6">
    <source>
        <dbReference type="ARBA" id="ARBA00023029"/>
    </source>
</evidence>
<evidence type="ECO:0000313" key="10">
    <source>
        <dbReference type="EMBL" id="EMI55376.1"/>
    </source>
</evidence>
<dbReference type="PANTHER" id="PTHR45866:SF1">
    <property type="entry name" value="DNA GYRASE SUBUNIT B, MITOCHONDRIAL"/>
    <property type="match status" value="1"/>
</dbReference>
<dbReference type="Proteomes" id="UP000011885">
    <property type="component" value="Unassembled WGS sequence"/>
</dbReference>
<evidence type="ECO:0000259" key="9">
    <source>
        <dbReference type="Pfam" id="PF01751"/>
    </source>
</evidence>
<sequence>MIAYGKQPTHYPCEAVGSVGAVDPQKRVGVVTGTECLIVEGDSAAKSVDQVRDARVQSILALQGKPLNAIKAGRDAARSNEVFCRIFETLLGSRMQNPADCDEAIRNLASPQNCVYEKLVLLMDPDADGIHCSVLMMAFFRKYAPDLIRAGRIEVVRPPMFVFRLQAVSSNDVSRWPVASSPEHAAAVEDALKKHGVTDYQRIRHRGLGSLHVPLLRSTCVDPASRRQSCLTIEEVDSAISMFGS</sequence>
<dbReference type="SUPFAM" id="SSF56719">
    <property type="entry name" value="Type II DNA topoisomerase"/>
    <property type="match status" value="1"/>
</dbReference>
<dbReference type="OrthoDB" id="6020049at2"/>
<proteinExistence type="inferred from homology"/>
<feature type="domain" description="Toprim" evidence="9">
    <location>
        <begin position="37"/>
        <end position="157"/>
    </location>
</feature>
<keyword evidence="5" id="KW-0067">ATP-binding</keyword>
<dbReference type="PATRIC" id="fig|1263870.3.peg.3382"/>
<keyword evidence="4" id="KW-0547">Nucleotide-binding</keyword>
<dbReference type="RefSeq" id="WP_008680026.1">
    <property type="nucleotide sequence ID" value="NZ_ANOH01000218.1"/>
</dbReference>
<organism evidence="10 11">
    <name type="scientific">Rhodopirellula sallentina SM41</name>
    <dbReference type="NCBI Taxonomy" id="1263870"/>
    <lineage>
        <taxon>Bacteria</taxon>
        <taxon>Pseudomonadati</taxon>
        <taxon>Planctomycetota</taxon>
        <taxon>Planctomycetia</taxon>
        <taxon>Pirellulales</taxon>
        <taxon>Pirellulaceae</taxon>
        <taxon>Rhodopirellula</taxon>
    </lineage>
</organism>
<dbReference type="AlphaFoldDB" id="M5UBZ5"/>
<comment type="similarity">
    <text evidence="2">Belongs to the type II topoisomerase GyrB family.</text>
</comment>
<evidence type="ECO:0000256" key="3">
    <source>
        <dbReference type="ARBA" id="ARBA00012895"/>
    </source>
</evidence>
<evidence type="ECO:0000256" key="5">
    <source>
        <dbReference type="ARBA" id="ARBA00022840"/>
    </source>
</evidence>
<dbReference type="EC" id="5.6.2.2" evidence="3"/>
<dbReference type="GO" id="GO:0005524">
    <property type="term" value="F:ATP binding"/>
    <property type="evidence" value="ECO:0007669"/>
    <property type="project" value="UniProtKB-KW"/>
</dbReference>
<dbReference type="PRINTS" id="PR00418">
    <property type="entry name" value="TPI2FAMILY"/>
</dbReference>